<evidence type="ECO:0000313" key="4">
    <source>
        <dbReference type="EMBL" id="NER18518.1"/>
    </source>
</evidence>
<name>A0A6M0CKT5_9FLAO</name>
<protein>
    <submittedName>
        <fullName evidence="4">Ankyrin repeat domain-containing protein</fullName>
    </submittedName>
</protein>
<organism evidence="4 5">
    <name type="scientific">Spongiivirga citrea</name>
    <dbReference type="NCBI Taxonomy" id="1481457"/>
    <lineage>
        <taxon>Bacteria</taxon>
        <taxon>Pseudomonadati</taxon>
        <taxon>Bacteroidota</taxon>
        <taxon>Flavobacteriia</taxon>
        <taxon>Flavobacteriales</taxon>
        <taxon>Flavobacteriaceae</taxon>
        <taxon>Spongiivirga</taxon>
    </lineage>
</organism>
<sequence length="100" mass="11101">MVNLRGGDWKEMLKAAEQGNLELVKAYVRMGIDINYVHPEELTTPLIESARNGNFEIVKFLLENGADCTIIDGYGGFSAIESAKLHGHTEIVAMIEKHNL</sequence>
<evidence type="ECO:0000313" key="5">
    <source>
        <dbReference type="Proteomes" id="UP000474296"/>
    </source>
</evidence>
<keyword evidence="2 3" id="KW-0040">ANK repeat</keyword>
<reference evidence="4 5" key="1">
    <citation type="submission" date="2020-01" db="EMBL/GenBank/DDBJ databases">
        <title>Spongiivirga citrea KCTC 32990T.</title>
        <authorList>
            <person name="Wang G."/>
        </authorList>
    </citation>
    <scope>NUCLEOTIDE SEQUENCE [LARGE SCALE GENOMIC DNA]</scope>
    <source>
        <strain evidence="4 5">KCTC 32990</strain>
    </source>
</reference>
<keyword evidence="1" id="KW-0677">Repeat</keyword>
<feature type="repeat" description="ANK" evidence="3">
    <location>
        <begin position="41"/>
        <end position="73"/>
    </location>
</feature>
<proteinExistence type="predicted"/>
<dbReference type="PANTHER" id="PTHR24171:SF9">
    <property type="entry name" value="ANKYRIN REPEAT DOMAIN-CONTAINING PROTEIN 39"/>
    <property type="match status" value="1"/>
</dbReference>
<dbReference type="Gene3D" id="1.25.40.20">
    <property type="entry name" value="Ankyrin repeat-containing domain"/>
    <property type="match status" value="1"/>
</dbReference>
<keyword evidence="5" id="KW-1185">Reference proteome</keyword>
<dbReference type="PROSITE" id="PS50088">
    <property type="entry name" value="ANK_REPEAT"/>
    <property type="match status" value="1"/>
</dbReference>
<evidence type="ECO:0000256" key="1">
    <source>
        <dbReference type="ARBA" id="ARBA00022737"/>
    </source>
</evidence>
<dbReference type="SUPFAM" id="SSF48403">
    <property type="entry name" value="Ankyrin repeat"/>
    <property type="match status" value="1"/>
</dbReference>
<evidence type="ECO:0000256" key="3">
    <source>
        <dbReference type="PROSITE-ProRule" id="PRU00023"/>
    </source>
</evidence>
<dbReference type="PANTHER" id="PTHR24171">
    <property type="entry name" value="ANKYRIN REPEAT DOMAIN-CONTAINING PROTEIN 39-RELATED"/>
    <property type="match status" value="1"/>
</dbReference>
<dbReference type="SMART" id="SM00248">
    <property type="entry name" value="ANK"/>
    <property type="match status" value="2"/>
</dbReference>
<evidence type="ECO:0000256" key="2">
    <source>
        <dbReference type="ARBA" id="ARBA00023043"/>
    </source>
</evidence>
<dbReference type="RefSeq" id="WP_164033204.1">
    <property type="nucleotide sequence ID" value="NZ_JAABOQ010000006.1"/>
</dbReference>
<dbReference type="EMBL" id="JAABOQ010000006">
    <property type="protein sequence ID" value="NER18518.1"/>
    <property type="molecule type" value="Genomic_DNA"/>
</dbReference>
<gene>
    <name evidence="4" type="ORF">GWK10_14965</name>
</gene>
<dbReference type="PROSITE" id="PS50297">
    <property type="entry name" value="ANK_REP_REGION"/>
    <property type="match status" value="1"/>
</dbReference>
<dbReference type="AlphaFoldDB" id="A0A6M0CKT5"/>
<dbReference type="Pfam" id="PF12796">
    <property type="entry name" value="Ank_2"/>
    <property type="match status" value="1"/>
</dbReference>
<comment type="caution">
    <text evidence="4">The sequence shown here is derived from an EMBL/GenBank/DDBJ whole genome shotgun (WGS) entry which is preliminary data.</text>
</comment>
<dbReference type="InterPro" id="IPR002110">
    <property type="entry name" value="Ankyrin_rpt"/>
</dbReference>
<accession>A0A6M0CKT5</accession>
<dbReference type="Proteomes" id="UP000474296">
    <property type="component" value="Unassembled WGS sequence"/>
</dbReference>
<dbReference type="InterPro" id="IPR036770">
    <property type="entry name" value="Ankyrin_rpt-contain_sf"/>
</dbReference>